<name>A0ABW2EC06_9ACTN</name>
<dbReference type="EMBL" id="JBHSYM010000107">
    <property type="protein sequence ID" value="MFC7017680.1"/>
    <property type="molecule type" value="Genomic_DNA"/>
</dbReference>
<gene>
    <name evidence="1" type="ORF">ACFQMH_39545</name>
</gene>
<comment type="caution">
    <text evidence="1">The sequence shown here is derived from an EMBL/GenBank/DDBJ whole genome shotgun (WGS) entry which is preliminary data.</text>
</comment>
<reference evidence="2" key="1">
    <citation type="journal article" date="2019" name="Int. J. Syst. Evol. Microbiol.">
        <title>The Global Catalogue of Microorganisms (GCM) 10K type strain sequencing project: providing services to taxonomists for standard genome sequencing and annotation.</title>
        <authorList>
            <consortium name="The Broad Institute Genomics Platform"/>
            <consortium name="The Broad Institute Genome Sequencing Center for Infectious Disease"/>
            <person name="Wu L."/>
            <person name="Ma J."/>
        </authorList>
    </citation>
    <scope>NUCLEOTIDE SEQUENCE [LARGE SCALE GENOMIC DNA]</scope>
    <source>
        <strain evidence="2">JCM 4855</strain>
    </source>
</reference>
<accession>A0ABW2EC06</accession>
<evidence type="ECO:0000313" key="1">
    <source>
        <dbReference type="EMBL" id="MFC7017680.1"/>
    </source>
</evidence>
<protein>
    <submittedName>
        <fullName evidence="1">Uncharacterized protein</fullName>
    </submittedName>
</protein>
<sequence length="224" mass="23746">MSAPAIVLHESVHDPHAELWFAEPAGFTALPLEALLAEPDAPHADGLRAAAAVLLESAPDEMARQEFIALLASGQRMLRALGEFGIVHCAVGLHRDDVGGVAGGNAQPLLSLFTVSWCATAVAPRAATVARVVTRATDHSHIEYLERASGPLAISESVRRPAAGSGLPPHPVLQIHAHLPHPDCKRLAVLTISTTAMARRAEYRAMLRQIVETVSFQNPLSTGP</sequence>
<evidence type="ECO:0000313" key="2">
    <source>
        <dbReference type="Proteomes" id="UP001596409"/>
    </source>
</evidence>
<keyword evidence="2" id="KW-1185">Reference proteome</keyword>
<proteinExistence type="predicted"/>
<organism evidence="1 2">
    <name type="scientific">Streptomyces viridiviolaceus</name>
    <dbReference type="NCBI Taxonomy" id="68282"/>
    <lineage>
        <taxon>Bacteria</taxon>
        <taxon>Bacillati</taxon>
        <taxon>Actinomycetota</taxon>
        <taxon>Actinomycetes</taxon>
        <taxon>Kitasatosporales</taxon>
        <taxon>Streptomycetaceae</taxon>
        <taxon>Streptomyces</taxon>
    </lineage>
</organism>
<dbReference type="Proteomes" id="UP001596409">
    <property type="component" value="Unassembled WGS sequence"/>
</dbReference>
<dbReference type="RefSeq" id="WP_189879214.1">
    <property type="nucleotide sequence ID" value="NZ_BMWA01000032.1"/>
</dbReference>